<dbReference type="KEGG" id="cchl:FPL14_09515"/>
<keyword evidence="6" id="KW-0449">Lipoprotein</keyword>
<dbReference type="CDD" id="cd01146">
    <property type="entry name" value="FhuD"/>
    <property type="match status" value="1"/>
</dbReference>
<dbReference type="InterPro" id="IPR002491">
    <property type="entry name" value="ABC_transptr_periplasmic_BD"/>
</dbReference>
<feature type="domain" description="Fe/B12 periplasmic-binding" evidence="8">
    <location>
        <begin position="80"/>
        <end position="342"/>
    </location>
</feature>
<proteinExistence type="inferred from homology"/>
<evidence type="ECO:0000256" key="2">
    <source>
        <dbReference type="ARBA" id="ARBA00008814"/>
    </source>
</evidence>
<dbReference type="InterPro" id="IPR051313">
    <property type="entry name" value="Bact_iron-sidero_bind"/>
</dbReference>
<dbReference type="RefSeq" id="WP_182302762.1">
    <property type="nucleotide sequence ID" value="NZ_CP041969.1"/>
</dbReference>
<evidence type="ECO:0000256" key="7">
    <source>
        <dbReference type="SAM" id="MobiDB-lite"/>
    </source>
</evidence>
<dbReference type="Gene3D" id="3.40.50.1980">
    <property type="entry name" value="Nitrogenase molybdenum iron protein domain"/>
    <property type="match status" value="2"/>
</dbReference>
<reference evidence="9 10" key="1">
    <citation type="submission" date="2019-07" db="EMBL/GenBank/DDBJ databases">
        <authorList>
            <person name="Kim J.K."/>
            <person name="Cheong H.-M."/>
            <person name="Choi Y."/>
            <person name="Hwang K.J."/>
            <person name="Lee S."/>
            <person name="Choi C."/>
        </authorList>
    </citation>
    <scope>NUCLEOTIDE SEQUENCE [LARGE SCALE GENOMIC DNA]</scope>
    <source>
        <strain evidence="9 10">KS 22</strain>
    </source>
</reference>
<sequence>MKANARKQSAWWGIVLLVMAMMVTACGNNKGNGNESSSPAASNSASPAAETASPEGSSPAAERVIKHAMGETKISGAPQRVVVLTNEGTEALLALGVKPVGAVKSWTGSPWYDHIKDQMEGVTELGEEGQPNLELIAGLKPDLILGNKMRHEKIYEQLSAIAPTVESETLRGEWKTNFKLYAEALGKTAEGDKLIADFDAKIDQFKTKAGDKLKETVSVVRFMGGKTRVYHTDTFTGVIFNQIGITRNAMTLNAKDQFVDEITKERLPEADADRLLYFTYETGDGKASETEKEWVNDSLWQSLNAVKNGKVYKVDDAVWNTAGGILAANLVIDGLYEIYEVK</sequence>
<keyword evidence="10" id="KW-1185">Reference proteome</keyword>
<keyword evidence="4" id="KW-0732">Signal</keyword>
<evidence type="ECO:0000313" key="9">
    <source>
        <dbReference type="EMBL" id="QMV41402.1"/>
    </source>
</evidence>
<dbReference type="Pfam" id="PF01497">
    <property type="entry name" value="Peripla_BP_2"/>
    <property type="match status" value="1"/>
</dbReference>
<evidence type="ECO:0000256" key="1">
    <source>
        <dbReference type="ARBA" id="ARBA00004193"/>
    </source>
</evidence>
<feature type="region of interest" description="Disordered" evidence="7">
    <location>
        <begin position="31"/>
        <end position="60"/>
    </location>
</feature>
<evidence type="ECO:0000256" key="4">
    <source>
        <dbReference type="ARBA" id="ARBA00022729"/>
    </source>
</evidence>
<dbReference type="GO" id="GO:0005886">
    <property type="term" value="C:plasma membrane"/>
    <property type="evidence" value="ECO:0007669"/>
    <property type="project" value="UniProtKB-SubCell"/>
</dbReference>
<keyword evidence="3" id="KW-0813">Transport</keyword>
<gene>
    <name evidence="9" type="ORF">FPL14_09515</name>
</gene>
<dbReference type="Proteomes" id="UP000515679">
    <property type="component" value="Chromosome"/>
</dbReference>
<dbReference type="PANTHER" id="PTHR30532:SF21">
    <property type="entry name" value="SIDEROPHORE-BINDING LIPOPROTEIN YFIY-RELATED"/>
    <property type="match status" value="1"/>
</dbReference>
<dbReference type="PROSITE" id="PS50983">
    <property type="entry name" value="FE_B12_PBP"/>
    <property type="match status" value="1"/>
</dbReference>
<accession>A0A7G5BWR8</accession>
<evidence type="ECO:0000313" key="10">
    <source>
        <dbReference type="Proteomes" id="UP000515679"/>
    </source>
</evidence>
<name>A0A7G5BWR8_9BACL</name>
<dbReference type="EMBL" id="CP041969">
    <property type="protein sequence ID" value="QMV41402.1"/>
    <property type="molecule type" value="Genomic_DNA"/>
</dbReference>
<organism evidence="9 10">
    <name type="scientific">Cohnella cholangitidis</name>
    <dbReference type="NCBI Taxonomy" id="2598458"/>
    <lineage>
        <taxon>Bacteria</taxon>
        <taxon>Bacillati</taxon>
        <taxon>Bacillota</taxon>
        <taxon>Bacilli</taxon>
        <taxon>Bacillales</taxon>
        <taxon>Paenibacillaceae</taxon>
        <taxon>Cohnella</taxon>
    </lineage>
</organism>
<dbReference type="AlphaFoldDB" id="A0A7G5BWR8"/>
<evidence type="ECO:0000256" key="5">
    <source>
        <dbReference type="ARBA" id="ARBA00023139"/>
    </source>
</evidence>
<evidence type="ECO:0000259" key="8">
    <source>
        <dbReference type="PROSITE" id="PS50983"/>
    </source>
</evidence>
<comment type="similarity">
    <text evidence="2">Belongs to the bacterial solute-binding protein 8 family.</text>
</comment>
<keyword evidence="5" id="KW-0564">Palmitate</keyword>
<evidence type="ECO:0000256" key="3">
    <source>
        <dbReference type="ARBA" id="ARBA00022448"/>
    </source>
</evidence>
<dbReference type="PANTHER" id="PTHR30532">
    <property type="entry name" value="IRON III DICITRATE-BINDING PERIPLASMIC PROTEIN"/>
    <property type="match status" value="1"/>
</dbReference>
<evidence type="ECO:0000256" key="6">
    <source>
        <dbReference type="ARBA" id="ARBA00023288"/>
    </source>
</evidence>
<protein>
    <submittedName>
        <fullName evidence="9">Iron-siderophore ABC transporter substrate-binding protein</fullName>
    </submittedName>
</protein>
<dbReference type="SUPFAM" id="SSF53807">
    <property type="entry name" value="Helical backbone' metal receptor"/>
    <property type="match status" value="1"/>
</dbReference>
<dbReference type="GO" id="GO:0030288">
    <property type="term" value="C:outer membrane-bounded periplasmic space"/>
    <property type="evidence" value="ECO:0007669"/>
    <property type="project" value="TreeGrafter"/>
</dbReference>
<dbReference type="FunFam" id="3.40.50.1980:FF:000003">
    <property type="entry name" value="Iron ABC transporter substrate-binding protein"/>
    <property type="match status" value="1"/>
</dbReference>
<dbReference type="PROSITE" id="PS51257">
    <property type="entry name" value="PROKAR_LIPOPROTEIN"/>
    <property type="match status" value="1"/>
</dbReference>
<dbReference type="GO" id="GO:1901678">
    <property type="term" value="P:iron coordination entity transport"/>
    <property type="evidence" value="ECO:0007669"/>
    <property type="project" value="UniProtKB-ARBA"/>
</dbReference>
<comment type="subcellular location">
    <subcellularLocation>
        <location evidence="1">Cell membrane</location>
        <topology evidence="1">Lipid-anchor</topology>
    </subcellularLocation>
</comment>